<reference evidence="14 15" key="1">
    <citation type="submission" date="2016-05" db="EMBL/GenBank/DDBJ databases">
        <title>A degradative enzymes factory behind the ericoid mycorrhizal symbiosis.</title>
        <authorList>
            <consortium name="DOE Joint Genome Institute"/>
            <person name="Martino E."/>
            <person name="Morin E."/>
            <person name="Grelet G."/>
            <person name="Kuo A."/>
            <person name="Kohler A."/>
            <person name="Daghino S."/>
            <person name="Barry K."/>
            <person name="Choi C."/>
            <person name="Cichocki N."/>
            <person name="Clum A."/>
            <person name="Copeland A."/>
            <person name="Hainaut M."/>
            <person name="Haridas S."/>
            <person name="Labutti K."/>
            <person name="Lindquist E."/>
            <person name="Lipzen A."/>
            <person name="Khouja H.-R."/>
            <person name="Murat C."/>
            <person name="Ohm R."/>
            <person name="Olson A."/>
            <person name="Spatafora J."/>
            <person name="Veneault-Fourrey C."/>
            <person name="Henrissat B."/>
            <person name="Grigoriev I."/>
            <person name="Martin F."/>
            <person name="Perotto S."/>
        </authorList>
    </citation>
    <scope>NUCLEOTIDE SEQUENCE [LARGE SCALE GENOMIC DNA]</scope>
    <source>
        <strain evidence="14 15">UAMH 7357</strain>
    </source>
</reference>
<dbReference type="GO" id="GO:0004177">
    <property type="term" value="F:aminopeptidase activity"/>
    <property type="evidence" value="ECO:0007669"/>
    <property type="project" value="UniProtKB-KW"/>
</dbReference>
<evidence type="ECO:0000256" key="13">
    <source>
        <dbReference type="PIRSR" id="PIRSR007828-2"/>
    </source>
</evidence>
<evidence type="ECO:0000256" key="5">
    <source>
        <dbReference type="ARBA" id="ARBA00022490"/>
    </source>
</evidence>
<comment type="similarity">
    <text evidence="3 11">Belongs to the peptidase M49 family.</text>
</comment>
<evidence type="ECO:0000256" key="8">
    <source>
        <dbReference type="ARBA" id="ARBA00022801"/>
    </source>
</evidence>
<gene>
    <name evidence="14" type="ORF">NA56DRAFT_640235</name>
</gene>
<dbReference type="EMBL" id="KZ613464">
    <property type="protein sequence ID" value="PMD28641.1"/>
    <property type="molecule type" value="Genomic_DNA"/>
</dbReference>
<keyword evidence="7 11" id="KW-0479">Metal-binding</keyword>
<dbReference type="InterPro" id="IPR039461">
    <property type="entry name" value="Peptidase_M49"/>
</dbReference>
<feature type="binding site" evidence="13">
    <location>
        <position position="444"/>
    </location>
    <ligand>
        <name>Zn(2+)</name>
        <dbReference type="ChEBI" id="CHEBI:29105"/>
        <note>catalytic</note>
    </ligand>
</feature>
<protein>
    <recommendedName>
        <fullName evidence="11">Dipeptidyl peptidase 3</fullName>
        <ecNumber evidence="11">3.4.14.4</ecNumber>
    </recommendedName>
    <alternativeName>
        <fullName evidence="11">Dipeptidyl aminopeptidase III</fullName>
    </alternativeName>
    <alternativeName>
        <fullName evidence="11">Dipeptidyl peptidase III</fullName>
    </alternativeName>
</protein>
<evidence type="ECO:0000256" key="2">
    <source>
        <dbReference type="ARBA" id="ARBA00004496"/>
    </source>
</evidence>
<dbReference type="Proteomes" id="UP000235672">
    <property type="component" value="Unassembled WGS sequence"/>
</dbReference>
<evidence type="ECO:0000313" key="14">
    <source>
        <dbReference type="EMBL" id="PMD28641.1"/>
    </source>
</evidence>
<evidence type="ECO:0000256" key="7">
    <source>
        <dbReference type="ARBA" id="ARBA00022723"/>
    </source>
</evidence>
<dbReference type="GO" id="GO:0008235">
    <property type="term" value="F:metalloexopeptidase activity"/>
    <property type="evidence" value="ECO:0007669"/>
    <property type="project" value="InterPro"/>
</dbReference>
<dbReference type="STRING" id="1745343.A0A2J6QQV8"/>
<organism evidence="14 15">
    <name type="scientific">Hyaloscypha hepaticicola</name>
    <dbReference type="NCBI Taxonomy" id="2082293"/>
    <lineage>
        <taxon>Eukaryota</taxon>
        <taxon>Fungi</taxon>
        <taxon>Dikarya</taxon>
        <taxon>Ascomycota</taxon>
        <taxon>Pezizomycotina</taxon>
        <taxon>Leotiomycetes</taxon>
        <taxon>Helotiales</taxon>
        <taxon>Hyaloscyphaceae</taxon>
        <taxon>Hyaloscypha</taxon>
    </lineage>
</organism>
<dbReference type="OrthoDB" id="4694525at2759"/>
<evidence type="ECO:0000256" key="6">
    <source>
        <dbReference type="ARBA" id="ARBA00022670"/>
    </source>
</evidence>
<dbReference type="AlphaFoldDB" id="A0A2J6QQV8"/>
<dbReference type="PIRSF" id="PIRSF007828">
    <property type="entry name" value="Dipeptidyl-peptidase_III"/>
    <property type="match status" value="1"/>
</dbReference>
<feature type="binding site" evidence="13">
    <location>
        <position position="503"/>
    </location>
    <ligand>
        <name>Zn(2+)</name>
        <dbReference type="ChEBI" id="CHEBI:29105"/>
        <note>catalytic</note>
    </ligand>
</feature>
<evidence type="ECO:0000256" key="3">
    <source>
        <dbReference type="ARBA" id="ARBA00010200"/>
    </source>
</evidence>
<dbReference type="GO" id="GO:0046872">
    <property type="term" value="F:metal ion binding"/>
    <property type="evidence" value="ECO:0007669"/>
    <property type="project" value="UniProtKB-KW"/>
</dbReference>
<dbReference type="EC" id="3.4.14.4" evidence="11"/>
<dbReference type="Pfam" id="PF03571">
    <property type="entry name" value="Peptidase_M49"/>
    <property type="match status" value="1"/>
</dbReference>
<feature type="active site" evidence="12">
    <location>
        <position position="445"/>
    </location>
</feature>
<keyword evidence="15" id="KW-1185">Reference proteome</keyword>
<comment type="cofactor">
    <cofactor evidence="11 13">
        <name>Zn(2+)</name>
        <dbReference type="ChEBI" id="CHEBI:29105"/>
    </cofactor>
    <text evidence="11 13">Binds 1 zinc ion per subunit.</text>
</comment>
<keyword evidence="9 11" id="KW-0862">Zinc</keyword>
<evidence type="ECO:0000256" key="10">
    <source>
        <dbReference type="ARBA" id="ARBA00023049"/>
    </source>
</evidence>
<sequence length="704" mass="79811">MSTDSIVIINKAPEISQLEIEPVFAKLTPKEKLYAHYCARAAWCSAPIILDQTSPESIYIFKFVLELYKLCDGNWPALASLAGIEIEEVKRFLDYAAVFLGNIGNYFGKGDQKFIPDVSSSALRKLSQCSEIASGLYDKIEQPLVANLPLTLGFPSDVAQSSYYPGELRISREEISIVSDILATLAIDPENTRLHKSIVDDKLQYDVLQSSIEEDVQPRVVYEESKMLIRLIRGGHKSHLTLICRYLEHAKESAANLLQESFLTKYQRTFTTGDMETYKDSQREWVKDIKPSVEVFFGFIEPYRDPFGIRAEFEGLCGIVNEQETQSLTDLVQKSSIFIRRLPWAVDSNENDGKGPFEKELFESPDFTSLHTLAYCSSIIFPGKNLPNYNDIRQEDGFKNVMTTNTMKAKSSTSEVMANCLDKSEVSAFLKHREHAFYLWVVFHELLGHGTGKLLVEKQSGGFNFDAKNPPVSPLTGNPIDSWYKPGQTWTGLFGDIATTVDECRAECVGAYLLSDMELLAMFGYTNETEITGRDLEYNIYMQLGVAGLRALENYNLEDHKWGQAHSRAHFAMFKVLLAAGGNFLTITHDKASDTLTVRVDRDKIATHGKPAIAGLMLKLHIWRCTADVKHCREYYVPLTEPTGVYLEWRRIMLAKQTPRQVFVQPNTFVCDGEVFLKEYQPTVDGMIQSWAERMRLLQEEMEK</sequence>
<dbReference type="PANTHER" id="PTHR23422:SF11">
    <property type="entry name" value="DIPEPTIDYL PEPTIDASE 3"/>
    <property type="match status" value="1"/>
</dbReference>
<dbReference type="GO" id="GO:0006508">
    <property type="term" value="P:proteolysis"/>
    <property type="evidence" value="ECO:0007669"/>
    <property type="project" value="UniProtKB-KW"/>
</dbReference>
<comment type="subcellular location">
    <subcellularLocation>
        <location evidence="2">Cytoplasm</location>
    </subcellularLocation>
</comment>
<dbReference type="GO" id="GO:0005737">
    <property type="term" value="C:cytoplasm"/>
    <property type="evidence" value="ECO:0007669"/>
    <property type="project" value="UniProtKB-SubCell"/>
</dbReference>
<dbReference type="PANTHER" id="PTHR23422">
    <property type="entry name" value="DIPEPTIDYL PEPTIDASE III-RELATED"/>
    <property type="match status" value="1"/>
</dbReference>
<keyword evidence="4 11" id="KW-0031">Aminopeptidase</keyword>
<keyword evidence="8 11" id="KW-0378">Hydrolase</keyword>
<keyword evidence="5 11" id="KW-0963">Cytoplasm</keyword>
<dbReference type="InterPro" id="IPR005317">
    <property type="entry name" value="Dipeptidyl-peptase3"/>
</dbReference>
<keyword evidence="6 11" id="KW-0645">Protease</keyword>
<keyword evidence="10 11" id="KW-0482">Metalloprotease</keyword>
<dbReference type="GO" id="GO:0008239">
    <property type="term" value="F:dipeptidyl-peptidase activity"/>
    <property type="evidence" value="ECO:0007669"/>
    <property type="project" value="UniProtKB-UniRule"/>
</dbReference>
<dbReference type="Gene3D" id="3.30.540.30">
    <property type="match status" value="3"/>
</dbReference>
<comment type="catalytic activity">
    <reaction evidence="1 11">
        <text>Release of an N-terminal dipeptide from a peptide comprising four or more residues, with broad specificity. Also acts on dipeptidyl 2-naphthylamides.</text>
        <dbReference type="EC" id="3.4.14.4"/>
    </reaction>
</comment>
<feature type="binding site" evidence="13">
    <location>
        <position position="449"/>
    </location>
    <ligand>
        <name>Zn(2+)</name>
        <dbReference type="ChEBI" id="CHEBI:29105"/>
        <note>catalytic</note>
    </ligand>
</feature>
<proteinExistence type="inferred from homology"/>
<name>A0A2J6QQV8_9HELO</name>
<accession>A0A2J6QQV8</accession>
<evidence type="ECO:0000256" key="11">
    <source>
        <dbReference type="PIRNR" id="PIRNR007828"/>
    </source>
</evidence>
<evidence type="ECO:0000256" key="4">
    <source>
        <dbReference type="ARBA" id="ARBA00022438"/>
    </source>
</evidence>
<evidence type="ECO:0000256" key="9">
    <source>
        <dbReference type="ARBA" id="ARBA00022833"/>
    </source>
</evidence>
<evidence type="ECO:0000256" key="1">
    <source>
        <dbReference type="ARBA" id="ARBA00001336"/>
    </source>
</evidence>
<evidence type="ECO:0000313" key="15">
    <source>
        <dbReference type="Proteomes" id="UP000235672"/>
    </source>
</evidence>
<evidence type="ECO:0000256" key="12">
    <source>
        <dbReference type="PIRSR" id="PIRSR007828-1"/>
    </source>
</evidence>